<accession>A0A7N2L005</accession>
<dbReference type="InParanoid" id="A0A7N2L005"/>
<evidence type="ECO:0000256" key="4">
    <source>
        <dbReference type="RuleBase" id="RU000382"/>
    </source>
</evidence>
<organism evidence="6 7">
    <name type="scientific">Quercus lobata</name>
    <name type="common">Valley oak</name>
    <dbReference type="NCBI Taxonomy" id="97700"/>
    <lineage>
        <taxon>Eukaryota</taxon>
        <taxon>Viridiplantae</taxon>
        <taxon>Streptophyta</taxon>
        <taxon>Embryophyta</taxon>
        <taxon>Tracheophyta</taxon>
        <taxon>Spermatophyta</taxon>
        <taxon>Magnoliopsida</taxon>
        <taxon>eudicotyledons</taxon>
        <taxon>Gunneridae</taxon>
        <taxon>Pentapetalae</taxon>
        <taxon>rosids</taxon>
        <taxon>fabids</taxon>
        <taxon>Fagales</taxon>
        <taxon>Fagaceae</taxon>
        <taxon>Quercus</taxon>
    </lineage>
</organism>
<comment type="cofactor">
    <cofactor evidence="1 4">
        <name>pyridoxal 5'-phosphate</name>
        <dbReference type="ChEBI" id="CHEBI:597326"/>
    </cofactor>
</comment>
<keyword evidence="4" id="KW-0456">Lyase</keyword>
<proteinExistence type="inferred from homology"/>
<dbReference type="EnsemblPlants" id="QL02p079909:mrna">
    <property type="protein sequence ID" value="QL02p079909:mrna"/>
    <property type="gene ID" value="QL02p079909"/>
</dbReference>
<dbReference type="GO" id="GO:0006520">
    <property type="term" value="P:amino acid metabolic process"/>
    <property type="evidence" value="ECO:0007669"/>
    <property type="project" value="InterPro"/>
</dbReference>
<keyword evidence="7" id="KW-1185">Reference proteome</keyword>
<evidence type="ECO:0000313" key="7">
    <source>
        <dbReference type="Proteomes" id="UP000594261"/>
    </source>
</evidence>
<evidence type="ECO:0000256" key="3">
    <source>
        <dbReference type="ARBA" id="ARBA00022898"/>
    </source>
</evidence>
<dbReference type="PRINTS" id="PR00800">
    <property type="entry name" value="YHDCRBOXLASE"/>
</dbReference>
<dbReference type="AlphaFoldDB" id="A0A7N2L005"/>
<dbReference type="Proteomes" id="UP000594261">
    <property type="component" value="Chromosome 2"/>
</dbReference>
<dbReference type="PANTHER" id="PTHR33116">
    <property type="entry name" value="REVERSE TRANSCRIPTASE ZINC-BINDING DOMAIN-CONTAINING PROTEIN-RELATED-RELATED"/>
    <property type="match status" value="1"/>
</dbReference>
<dbReference type="Pfam" id="PF00282">
    <property type="entry name" value="Pyridoxal_deC"/>
    <property type="match status" value="1"/>
</dbReference>
<dbReference type="GO" id="GO:0016831">
    <property type="term" value="F:carboxy-lyase activity"/>
    <property type="evidence" value="ECO:0007669"/>
    <property type="project" value="InterPro"/>
</dbReference>
<keyword evidence="5" id="KW-1133">Transmembrane helix</keyword>
<dbReference type="PANTHER" id="PTHR33116:SF86">
    <property type="entry name" value="REVERSE TRANSCRIPTASE DOMAIN-CONTAINING PROTEIN"/>
    <property type="match status" value="1"/>
</dbReference>
<keyword evidence="5" id="KW-0472">Membrane</keyword>
<protein>
    <submittedName>
        <fullName evidence="6">Uncharacterized protein</fullName>
    </submittedName>
</protein>
<dbReference type="InterPro" id="IPR010977">
    <property type="entry name" value="Aromatic_deC"/>
</dbReference>
<evidence type="ECO:0000256" key="2">
    <source>
        <dbReference type="ARBA" id="ARBA00022793"/>
    </source>
</evidence>
<keyword evidence="5" id="KW-0812">Transmembrane</keyword>
<dbReference type="Gene3D" id="3.40.640.10">
    <property type="entry name" value="Type I PLP-dependent aspartate aminotransferase-like (Major domain)"/>
    <property type="match status" value="1"/>
</dbReference>
<dbReference type="InterPro" id="IPR015421">
    <property type="entry name" value="PyrdxlP-dep_Trfase_major"/>
</dbReference>
<comment type="similarity">
    <text evidence="4">Belongs to the group II decarboxylase family.</text>
</comment>
<dbReference type="GO" id="GO:0019752">
    <property type="term" value="P:carboxylic acid metabolic process"/>
    <property type="evidence" value="ECO:0007669"/>
    <property type="project" value="InterPro"/>
</dbReference>
<name>A0A7N2L005_QUELO</name>
<dbReference type="Gramene" id="QL02p079909:mrna">
    <property type="protein sequence ID" value="QL02p079909:mrna"/>
    <property type="gene ID" value="QL02p079909"/>
</dbReference>
<feature type="transmembrane region" description="Helical" evidence="5">
    <location>
        <begin position="40"/>
        <end position="57"/>
    </location>
</feature>
<dbReference type="GO" id="GO:0030170">
    <property type="term" value="F:pyridoxal phosphate binding"/>
    <property type="evidence" value="ECO:0007669"/>
    <property type="project" value="InterPro"/>
</dbReference>
<evidence type="ECO:0000256" key="5">
    <source>
        <dbReference type="SAM" id="Phobius"/>
    </source>
</evidence>
<evidence type="ECO:0000256" key="1">
    <source>
        <dbReference type="ARBA" id="ARBA00001933"/>
    </source>
</evidence>
<sequence length="278" mass="31625">MLSAGLKMVGFSLITSPAETELEINVLDWLAKLLQLPDDFLSAAGGIFLGILIALIGRVPHFYFCTHACQQKAHEAAAQSFQATVLQTMPLYTFSCFRVPEAICKKLDSIVRDFWWGHDQGVRKMHMLHWDKICLNRREGAKTFKAKYFPRCSIHDSSPKPHHSWFWRNIIKQGNPKLREGRWWVGKGLDIPLNHPDWFQCPTQNLQNPNLLTGTVADLIDHNTGVWKADLVRAVYPFVQCSEILSIPISKTGGVSDKLLWKHSSSGEYKKIKKANML</sequence>
<reference evidence="6" key="2">
    <citation type="submission" date="2021-01" db="UniProtKB">
        <authorList>
            <consortium name="EnsemblPlants"/>
        </authorList>
    </citation>
    <scope>IDENTIFICATION</scope>
</reference>
<dbReference type="InterPro" id="IPR002129">
    <property type="entry name" value="PyrdxlP-dep_de-COase"/>
</dbReference>
<keyword evidence="3 4" id="KW-0663">Pyridoxal phosphate</keyword>
<reference evidence="7" key="1">
    <citation type="journal article" date="2016" name="G3 (Bethesda)">
        <title>First Draft Assembly and Annotation of the Genome of a California Endemic Oak Quercus lobata Nee (Fagaceae).</title>
        <authorList>
            <person name="Sork V.L."/>
            <person name="Fitz-Gibbon S.T."/>
            <person name="Puiu D."/>
            <person name="Crepeau M."/>
            <person name="Gugger P.F."/>
            <person name="Sherman R."/>
            <person name="Stevens K."/>
            <person name="Langley C.H."/>
            <person name="Pellegrini M."/>
            <person name="Salzberg S.L."/>
        </authorList>
    </citation>
    <scope>NUCLEOTIDE SEQUENCE [LARGE SCALE GENOMIC DNA]</scope>
    <source>
        <strain evidence="7">cv. SW786</strain>
    </source>
</reference>
<evidence type="ECO:0000313" key="6">
    <source>
        <dbReference type="EnsemblPlants" id="QL02p079909:mrna"/>
    </source>
</evidence>
<keyword evidence="2" id="KW-0210">Decarboxylase</keyword>